<evidence type="ECO:0008006" key="3">
    <source>
        <dbReference type="Google" id="ProtNLM"/>
    </source>
</evidence>
<dbReference type="AlphaFoldDB" id="A0A850R0F5"/>
<dbReference type="EMBL" id="JABXOR010001070">
    <property type="protein sequence ID" value="NVP01885.1"/>
    <property type="molecule type" value="Genomic_DNA"/>
</dbReference>
<sequence>MEKVKRQQIRVSHMEILDILLESFAKGQRQPKSTFVNAILNKRLGKTVHPNNFRTTCKLLEQRGFLMRKKIELDWYLNITPNGVDLVSSRQEVKE</sequence>
<organism evidence="1 2">
    <name type="scientific">Photobacterium damselae subsp. damselae</name>
    <name type="common">Listonella damsela</name>
    <dbReference type="NCBI Taxonomy" id="85581"/>
    <lineage>
        <taxon>Bacteria</taxon>
        <taxon>Pseudomonadati</taxon>
        <taxon>Pseudomonadota</taxon>
        <taxon>Gammaproteobacteria</taxon>
        <taxon>Vibrionales</taxon>
        <taxon>Vibrionaceae</taxon>
        <taxon>Photobacterium</taxon>
    </lineage>
</organism>
<gene>
    <name evidence="1" type="ORF">HWA77_16850</name>
</gene>
<evidence type="ECO:0000313" key="2">
    <source>
        <dbReference type="Proteomes" id="UP000533429"/>
    </source>
</evidence>
<name>A0A850R0F5_PHODD</name>
<comment type="caution">
    <text evidence="1">The sequence shown here is derived from an EMBL/GenBank/DDBJ whole genome shotgun (WGS) entry which is preliminary data.</text>
</comment>
<proteinExistence type="predicted"/>
<reference evidence="1 2" key="1">
    <citation type="submission" date="2020-06" db="EMBL/GenBank/DDBJ databases">
        <title>Photobacterium damselae subsp. damselae comparative genomics.</title>
        <authorList>
            <person name="Osorio C.R."/>
        </authorList>
    </citation>
    <scope>NUCLEOTIDE SEQUENCE [LARGE SCALE GENOMIC DNA]</scope>
    <source>
        <strain evidence="1 2">TW250/03</strain>
    </source>
</reference>
<dbReference type="Proteomes" id="UP000533429">
    <property type="component" value="Unassembled WGS sequence"/>
</dbReference>
<protein>
    <recommendedName>
        <fullName evidence="3">Chromosome segregation protein ParM</fullName>
    </recommendedName>
</protein>
<accession>A0A850R0F5</accession>
<evidence type="ECO:0000313" key="1">
    <source>
        <dbReference type="EMBL" id="NVP01885.1"/>
    </source>
</evidence>